<dbReference type="GO" id="GO:0016712">
    <property type="term" value="F:oxidoreductase activity, acting on paired donors, with incorporation or reduction of molecular oxygen, reduced flavin or flavoprotein as one donor, and incorporation of one atom of oxygen"/>
    <property type="evidence" value="ECO:0007669"/>
    <property type="project" value="TreeGrafter"/>
</dbReference>
<dbReference type="PIRSF" id="PIRSF016578">
    <property type="entry name" value="HsaA"/>
    <property type="match status" value="1"/>
</dbReference>
<sequence length="414" mass="43949">MSAVEAATIPAEGVPDSANTPDPGFVGRATALRELLEQNRVAGDERRRLTDQVMSGLAGAGLSRMWVPRRFGGWECDLRTMVDTTIEVTKGDPSAGWVHWILGCGDWLVGLFPEAGQAEVYANGPDTRVCSVFAPSATAHRVAGGWTVSGRWSPASGCAHAQWAMLGFPRPDAADTEHPDGGNLGFALIPMSELRVDDTWFTTGMRGTGSNTLSGERLFVPDHRVLSVMPAVRGDLALQEGEPGSPRYRTAFLPTLVTHMMGPYIGMARAALELVAKDASTRGISFTTYDRRSDSTAFQLAVAEAAARVDAATALAHSAADSIDAYAAAGTYPDVVSRARIRLHFGHVVAQCCEAVDLLVSAHGASAFAEASPLGGIVRDIQTASRHAFASPVVNKEVFGRALLGVEENITEFI</sequence>
<dbReference type="Gene3D" id="2.40.110.10">
    <property type="entry name" value="Butyryl-CoA Dehydrogenase, subunit A, domain 2"/>
    <property type="match status" value="1"/>
</dbReference>
<dbReference type="Gene3D" id="1.20.140.10">
    <property type="entry name" value="Butyryl-CoA Dehydrogenase, subunit A, domain 3"/>
    <property type="match status" value="1"/>
</dbReference>
<dbReference type="Gene3D" id="1.10.540.10">
    <property type="entry name" value="Acyl-CoA dehydrogenase/oxidase, N-terminal domain"/>
    <property type="match status" value="1"/>
</dbReference>
<reference evidence="4 5" key="1">
    <citation type="submission" date="2018-11" db="EMBL/GenBank/DDBJ databases">
        <title>The Potential of Streptomyces as Biocontrol Agents against the Tomato grey mould, Botrytis cinerea (Gray mold) Frontiers in Microbiology.</title>
        <authorList>
            <person name="Li D."/>
        </authorList>
    </citation>
    <scope>NUCLEOTIDE SEQUENCE [LARGE SCALE GENOMIC DNA]</scope>
    <source>
        <strain evidence="4 5">NEAU-LD23</strain>
    </source>
</reference>
<feature type="region of interest" description="Disordered" evidence="2">
    <location>
        <begin position="1"/>
        <end position="22"/>
    </location>
</feature>
<organism evidence="4 5">
    <name type="scientific">Streptomyces botrytidirepellens</name>
    <dbReference type="NCBI Taxonomy" id="2486417"/>
    <lineage>
        <taxon>Bacteria</taxon>
        <taxon>Bacillati</taxon>
        <taxon>Actinomycetota</taxon>
        <taxon>Actinomycetes</taxon>
        <taxon>Kitasatosporales</taxon>
        <taxon>Streptomycetaceae</taxon>
        <taxon>Streptomyces</taxon>
    </lineage>
</organism>
<dbReference type="GO" id="GO:0033539">
    <property type="term" value="P:fatty acid beta-oxidation using acyl-CoA dehydrogenase"/>
    <property type="evidence" value="ECO:0007669"/>
    <property type="project" value="TreeGrafter"/>
</dbReference>
<evidence type="ECO:0000313" key="4">
    <source>
        <dbReference type="EMBL" id="RNG21261.1"/>
    </source>
</evidence>
<dbReference type="InterPro" id="IPR036250">
    <property type="entry name" value="AcylCo_DH-like_C"/>
</dbReference>
<dbReference type="SUPFAM" id="SSF47203">
    <property type="entry name" value="Acyl-CoA dehydrogenase C-terminal domain-like"/>
    <property type="match status" value="1"/>
</dbReference>
<comment type="caution">
    <text evidence="4">The sequence shown here is derived from an EMBL/GenBank/DDBJ whole genome shotgun (WGS) entry which is preliminary data.</text>
</comment>
<dbReference type="GO" id="GO:0050660">
    <property type="term" value="F:flavin adenine dinucleotide binding"/>
    <property type="evidence" value="ECO:0007669"/>
    <property type="project" value="InterPro"/>
</dbReference>
<accession>A0A3M8VXT5</accession>
<evidence type="ECO:0000256" key="2">
    <source>
        <dbReference type="SAM" id="MobiDB-lite"/>
    </source>
</evidence>
<dbReference type="GO" id="GO:0005737">
    <property type="term" value="C:cytoplasm"/>
    <property type="evidence" value="ECO:0007669"/>
    <property type="project" value="TreeGrafter"/>
</dbReference>
<dbReference type="GO" id="GO:0003995">
    <property type="term" value="F:acyl-CoA dehydrogenase activity"/>
    <property type="evidence" value="ECO:0007669"/>
    <property type="project" value="TreeGrafter"/>
</dbReference>
<dbReference type="PANTHER" id="PTHR48083">
    <property type="entry name" value="MEDIUM-CHAIN SPECIFIC ACYL-COA DEHYDROGENASE, MITOCHONDRIAL-RELATED"/>
    <property type="match status" value="1"/>
</dbReference>
<dbReference type="PANTHER" id="PTHR48083:SF19">
    <property type="entry name" value="FLAVIN-DEPENDENT MONOOXYGENASE, OXYGENASE SUBUNIT HSAA"/>
    <property type="match status" value="1"/>
</dbReference>
<evidence type="ECO:0000259" key="3">
    <source>
        <dbReference type="Pfam" id="PF08028"/>
    </source>
</evidence>
<protein>
    <submittedName>
        <fullName evidence="4">Acyl-CoA dehydrogenase</fullName>
    </submittedName>
</protein>
<dbReference type="InterPro" id="IPR037069">
    <property type="entry name" value="AcylCoA_DH/ox_N_sf"/>
</dbReference>
<gene>
    <name evidence="4" type="ORF">EEJ42_22570</name>
</gene>
<name>A0A3M8VXT5_9ACTN</name>
<feature type="domain" description="Acyl-CoA dehydrogenase C-terminal" evidence="3">
    <location>
        <begin position="263"/>
        <end position="391"/>
    </location>
</feature>
<dbReference type="RefSeq" id="WP_123102277.1">
    <property type="nucleotide sequence ID" value="NZ_RIBZ01000275.1"/>
</dbReference>
<proteinExistence type="predicted"/>
<dbReference type="Proteomes" id="UP000275401">
    <property type="component" value="Unassembled WGS sequence"/>
</dbReference>
<keyword evidence="1" id="KW-0560">Oxidoreductase</keyword>
<dbReference type="EMBL" id="RIBZ01000275">
    <property type="protein sequence ID" value="RNG21261.1"/>
    <property type="molecule type" value="Genomic_DNA"/>
</dbReference>
<evidence type="ECO:0000313" key="5">
    <source>
        <dbReference type="Proteomes" id="UP000275401"/>
    </source>
</evidence>
<dbReference type="InterPro" id="IPR013107">
    <property type="entry name" value="Acyl-CoA_DH_C"/>
</dbReference>
<dbReference type="InterPro" id="IPR009100">
    <property type="entry name" value="AcylCoA_DH/oxidase_NM_dom_sf"/>
</dbReference>
<dbReference type="AlphaFoldDB" id="A0A3M8VXT5"/>
<dbReference type="Pfam" id="PF08028">
    <property type="entry name" value="Acyl-CoA_dh_2"/>
    <property type="match status" value="1"/>
</dbReference>
<dbReference type="InterPro" id="IPR046373">
    <property type="entry name" value="Acyl-CoA_Oxase/DH_mid-dom_sf"/>
</dbReference>
<dbReference type="SUPFAM" id="SSF56645">
    <property type="entry name" value="Acyl-CoA dehydrogenase NM domain-like"/>
    <property type="match status" value="1"/>
</dbReference>
<keyword evidence="5" id="KW-1185">Reference proteome</keyword>
<dbReference type="InterPro" id="IPR050741">
    <property type="entry name" value="Acyl-CoA_dehydrogenase"/>
</dbReference>
<evidence type="ECO:0000256" key="1">
    <source>
        <dbReference type="ARBA" id="ARBA00023002"/>
    </source>
</evidence>